<protein>
    <recommendedName>
        <fullName evidence="5">Malate dehydrogenase</fullName>
    </recommendedName>
</protein>
<name>A0AAD6IVQ7_DREDA</name>
<dbReference type="AlphaFoldDB" id="A0AAD6IVQ7"/>
<gene>
    <name evidence="3" type="ORF">Dda_5248</name>
</gene>
<evidence type="ECO:0000256" key="2">
    <source>
        <dbReference type="SAM" id="SignalP"/>
    </source>
</evidence>
<keyword evidence="2" id="KW-0732">Signal</keyword>
<comment type="caution">
    <text evidence="3">The sequence shown here is derived from an EMBL/GenBank/DDBJ whole genome shotgun (WGS) entry which is preliminary data.</text>
</comment>
<feature type="region of interest" description="Disordered" evidence="1">
    <location>
        <begin position="38"/>
        <end position="63"/>
    </location>
</feature>
<keyword evidence="4" id="KW-1185">Reference proteome</keyword>
<evidence type="ECO:0000313" key="3">
    <source>
        <dbReference type="EMBL" id="KAJ6259610.1"/>
    </source>
</evidence>
<sequence length="263" mass="28450">MMVPIYLAILSISGLVVAHPAAQGDYLVSPAPGCTETPLTPNPLAYETPTPSPTEPSPTPEASCTTSWYEAFVTDTTNQRPAIYLQVRASNPLIDGRNVVLRPDLSSETGGQRAVIDATLTSPVLAIQMRNGTLYSEERDFSNNLMDLGPVGGFRNITYDAATLTGKAEFIFQNLTDTSDADFVRSHDMYQLVGGGDSTEYGLYWTVPNLVVNGFIACQQNDTNGAYWQMIYYVNGGNNTEDPVGCEYIGLNVILNPSLTPST</sequence>
<proteinExistence type="predicted"/>
<dbReference type="Proteomes" id="UP001221413">
    <property type="component" value="Unassembled WGS sequence"/>
</dbReference>
<accession>A0AAD6IVQ7</accession>
<evidence type="ECO:0000313" key="4">
    <source>
        <dbReference type="Proteomes" id="UP001221413"/>
    </source>
</evidence>
<evidence type="ECO:0000256" key="1">
    <source>
        <dbReference type="SAM" id="MobiDB-lite"/>
    </source>
</evidence>
<reference evidence="3" key="1">
    <citation type="submission" date="2023-01" db="EMBL/GenBank/DDBJ databases">
        <title>The chitinases involved in constricting ring structure development in the nematode-trapping fungus Drechslerella dactyloides.</title>
        <authorList>
            <person name="Wang R."/>
            <person name="Zhang L."/>
            <person name="Tang P."/>
            <person name="Li S."/>
            <person name="Liang L."/>
        </authorList>
    </citation>
    <scope>NUCLEOTIDE SEQUENCE</scope>
    <source>
        <strain evidence="3">YMF1.00031</strain>
    </source>
</reference>
<feature type="signal peptide" evidence="2">
    <location>
        <begin position="1"/>
        <end position="18"/>
    </location>
</feature>
<dbReference type="EMBL" id="JAQGDS010000006">
    <property type="protein sequence ID" value="KAJ6259610.1"/>
    <property type="molecule type" value="Genomic_DNA"/>
</dbReference>
<organism evidence="3 4">
    <name type="scientific">Drechslerella dactyloides</name>
    <name type="common">Nematode-trapping fungus</name>
    <name type="synonym">Arthrobotrys dactyloides</name>
    <dbReference type="NCBI Taxonomy" id="74499"/>
    <lineage>
        <taxon>Eukaryota</taxon>
        <taxon>Fungi</taxon>
        <taxon>Dikarya</taxon>
        <taxon>Ascomycota</taxon>
        <taxon>Pezizomycotina</taxon>
        <taxon>Orbiliomycetes</taxon>
        <taxon>Orbiliales</taxon>
        <taxon>Orbiliaceae</taxon>
        <taxon>Drechslerella</taxon>
    </lineage>
</organism>
<evidence type="ECO:0008006" key="5">
    <source>
        <dbReference type="Google" id="ProtNLM"/>
    </source>
</evidence>
<feature type="chain" id="PRO_5042027923" description="Malate dehydrogenase" evidence="2">
    <location>
        <begin position="19"/>
        <end position="263"/>
    </location>
</feature>
<feature type="compositionally biased region" description="Pro residues" evidence="1">
    <location>
        <begin position="50"/>
        <end position="59"/>
    </location>
</feature>